<evidence type="ECO:0000256" key="2">
    <source>
        <dbReference type="ARBA" id="ARBA00022771"/>
    </source>
</evidence>
<reference evidence="7" key="1">
    <citation type="journal article" date="2020" name="Stud. Mycol.">
        <title>101 Dothideomycetes genomes: a test case for predicting lifestyles and emergence of pathogens.</title>
        <authorList>
            <person name="Haridas S."/>
            <person name="Albert R."/>
            <person name="Binder M."/>
            <person name="Bloem J."/>
            <person name="Labutti K."/>
            <person name="Salamov A."/>
            <person name="Andreopoulos B."/>
            <person name="Baker S."/>
            <person name="Barry K."/>
            <person name="Bills G."/>
            <person name="Bluhm B."/>
            <person name="Cannon C."/>
            <person name="Castanera R."/>
            <person name="Culley D."/>
            <person name="Daum C."/>
            <person name="Ezra D."/>
            <person name="Gonzalez J."/>
            <person name="Henrissat B."/>
            <person name="Kuo A."/>
            <person name="Liang C."/>
            <person name="Lipzen A."/>
            <person name="Lutzoni F."/>
            <person name="Magnuson J."/>
            <person name="Mondo S."/>
            <person name="Nolan M."/>
            <person name="Ohm R."/>
            <person name="Pangilinan J."/>
            <person name="Park H.-J."/>
            <person name="Ramirez L."/>
            <person name="Alfaro M."/>
            <person name="Sun H."/>
            <person name="Tritt A."/>
            <person name="Yoshinaga Y."/>
            <person name="Zwiers L.-H."/>
            <person name="Turgeon B."/>
            <person name="Goodwin S."/>
            <person name="Spatafora J."/>
            <person name="Crous P."/>
            <person name="Grigoriev I."/>
        </authorList>
    </citation>
    <scope>NUCLEOTIDE SEQUENCE</scope>
    <source>
        <strain evidence="7">CBS 110217</strain>
    </source>
</reference>
<dbReference type="AlphaFoldDB" id="A0A9P4H8X1"/>
<feature type="region of interest" description="Disordered" evidence="5">
    <location>
        <begin position="282"/>
        <end position="312"/>
    </location>
</feature>
<accession>A0A9P4H8X1</accession>
<sequence length="363" mass="39981">MNWEYTPAERRSSIIALPTDHTYKPSQPVIFAQATGRPQSAQVPPTPTGQNDANICQHFLRGHCKFGDNCKKSHVQPHVQNVVSQPSQPESPQTRKLNEQVDYLCNIVNGVSGLPLLKAIHPDTTAELAHYLRDVTSKLTASHSTYNNVRERAAREDRINKTSLGHRGNRLNNALDRIIAKGGRTPKKGMEGGLDWMIEQGAGLDNEAWIMRKRSLNGSNNELDSPTHRKPTRTSSLLYPTLPLTSPTLFAPITGSYDTSTQGYRKLPGELTKMRCSLRNTSIRSGSKSKRKGKPRLKKKSGRRLKKKQGTLPKSLSVIVAGSMGIRSMNVRSGEVVEVAAVTHVVVGDVEADEVEEGEGNPE</sequence>
<dbReference type="Proteomes" id="UP000799777">
    <property type="component" value="Unassembled WGS sequence"/>
</dbReference>
<keyword evidence="3 4" id="KW-0862">Zinc</keyword>
<evidence type="ECO:0000313" key="7">
    <source>
        <dbReference type="EMBL" id="KAF2030446.1"/>
    </source>
</evidence>
<dbReference type="EMBL" id="ML978190">
    <property type="protein sequence ID" value="KAF2030446.1"/>
    <property type="molecule type" value="Genomic_DNA"/>
</dbReference>
<dbReference type="OrthoDB" id="629492at2759"/>
<evidence type="ECO:0000256" key="1">
    <source>
        <dbReference type="ARBA" id="ARBA00022723"/>
    </source>
</evidence>
<evidence type="ECO:0000259" key="6">
    <source>
        <dbReference type="PROSITE" id="PS50103"/>
    </source>
</evidence>
<evidence type="ECO:0000313" key="8">
    <source>
        <dbReference type="Proteomes" id="UP000799777"/>
    </source>
</evidence>
<evidence type="ECO:0000256" key="3">
    <source>
        <dbReference type="ARBA" id="ARBA00022833"/>
    </source>
</evidence>
<keyword evidence="2 4" id="KW-0863">Zinc-finger</keyword>
<feature type="compositionally biased region" description="Basic residues" evidence="5">
    <location>
        <begin position="287"/>
        <end position="309"/>
    </location>
</feature>
<name>A0A9P4H8X1_9PLEO</name>
<organism evidence="7 8">
    <name type="scientific">Setomelanomma holmii</name>
    <dbReference type="NCBI Taxonomy" id="210430"/>
    <lineage>
        <taxon>Eukaryota</taxon>
        <taxon>Fungi</taxon>
        <taxon>Dikarya</taxon>
        <taxon>Ascomycota</taxon>
        <taxon>Pezizomycotina</taxon>
        <taxon>Dothideomycetes</taxon>
        <taxon>Pleosporomycetidae</taxon>
        <taxon>Pleosporales</taxon>
        <taxon>Pleosporineae</taxon>
        <taxon>Phaeosphaeriaceae</taxon>
        <taxon>Setomelanomma</taxon>
    </lineage>
</organism>
<dbReference type="Pfam" id="PF00642">
    <property type="entry name" value="zf-CCCH"/>
    <property type="match status" value="1"/>
</dbReference>
<evidence type="ECO:0000256" key="4">
    <source>
        <dbReference type="PROSITE-ProRule" id="PRU00723"/>
    </source>
</evidence>
<dbReference type="SUPFAM" id="SSF90229">
    <property type="entry name" value="CCCH zinc finger"/>
    <property type="match status" value="1"/>
</dbReference>
<dbReference type="InterPro" id="IPR036855">
    <property type="entry name" value="Znf_CCCH_sf"/>
</dbReference>
<keyword evidence="8" id="KW-1185">Reference proteome</keyword>
<feature type="zinc finger region" description="C3H1-type" evidence="4">
    <location>
        <begin position="50"/>
        <end position="77"/>
    </location>
</feature>
<dbReference type="Gene3D" id="4.10.1000.10">
    <property type="entry name" value="Zinc finger, CCCH-type"/>
    <property type="match status" value="1"/>
</dbReference>
<dbReference type="InterPro" id="IPR000571">
    <property type="entry name" value="Znf_CCCH"/>
</dbReference>
<feature type="region of interest" description="Disordered" evidence="5">
    <location>
        <begin position="217"/>
        <end position="239"/>
    </location>
</feature>
<protein>
    <recommendedName>
        <fullName evidence="6">C3H1-type domain-containing protein</fullName>
    </recommendedName>
</protein>
<dbReference type="SMART" id="SM00356">
    <property type="entry name" value="ZnF_C3H1"/>
    <property type="match status" value="1"/>
</dbReference>
<evidence type="ECO:0000256" key="5">
    <source>
        <dbReference type="SAM" id="MobiDB-lite"/>
    </source>
</evidence>
<gene>
    <name evidence="7" type="ORF">EK21DRAFT_111969</name>
</gene>
<dbReference type="PROSITE" id="PS50103">
    <property type="entry name" value="ZF_C3H1"/>
    <property type="match status" value="1"/>
</dbReference>
<comment type="caution">
    <text evidence="7">The sequence shown here is derived from an EMBL/GenBank/DDBJ whole genome shotgun (WGS) entry which is preliminary data.</text>
</comment>
<proteinExistence type="predicted"/>
<keyword evidence="1 4" id="KW-0479">Metal-binding</keyword>
<dbReference type="GO" id="GO:0008270">
    <property type="term" value="F:zinc ion binding"/>
    <property type="evidence" value="ECO:0007669"/>
    <property type="project" value="UniProtKB-KW"/>
</dbReference>
<feature type="domain" description="C3H1-type" evidence="6">
    <location>
        <begin position="50"/>
        <end position="77"/>
    </location>
</feature>